<evidence type="ECO:0000313" key="3">
    <source>
        <dbReference type="Proteomes" id="UP001054837"/>
    </source>
</evidence>
<name>A0AAV4TXY7_9ARAC</name>
<gene>
    <name evidence="2" type="ORF">CDAR_172991</name>
</gene>
<organism evidence="2 3">
    <name type="scientific">Caerostris darwini</name>
    <dbReference type="NCBI Taxonomy" id="1538125"/>
    <lineage>
        <taxon>Eukaryota</taxon>
        <taxon>Metazoa</taxon>
        <taxon>Ecdysozoa</taxon>
        <taxon>Arthropoda</taxon>
        <taxon>Chelicerata</taxon>
        <taxon>Arachnida</taxon>
        <taxon>Araneae</taxon>
        <taxon>Araneomorphae</taxon>
        <taxon>Entelegynae</taxon>
        <taxon>Araneoidea</taxon>
        <taxon>Araneidae</taxon>
        <taxon>Caerostris</taxon>
    </lineage>
</organism>
<accession>A0AAV4TXY7</accession>
<evidence type="ECO:0000256" key="1">
    <source>
        <dbReference type="SAM" id="SignalP"/>
    </source>
</evidence>
<protein>
    <submittedName>
        <fullName evidence="2">Uncharacterized protein</fullName>
    </submittedName>
</protein>
<keyword evidence="1" id="KW-0732">Signal</keyword>
<feature type="chain" id="PRO_5043562570" evidence="1">
    <location>
        <begin position="20"/>
        <end position="155"/>
    </location>
</feature>
<keyword evidence="3" id="KW-1185">Reference proteome</keyword>
<comment type="caution">
    <text evidence="2">The sequence shown here is derived from an EMBL/GenBank/DDBJ whole genome shotgun (WGS) entry which is preliminary data.</text>
</comment>
<dbReference type="EMBL" id="BPLQ01010395">
    <property type="protein sequence ID" value="GIY50496.1"/>
    <property type="molecule type" value="Genomic_DNA"/>
</dbReference>
<dbReference type="Proteomes" id="UP001054837">
    <property type="component" value="Unassembled WGS sequence"/>
</dbReference>
<dbReference type="AlphaFoldDB" id="A0AAV4TXY7"/>
<sequence>MMKLLLIIGLSFVIDGVLAKKCDYSEFQECVSQVQDFADGYSFHITSAAELKDSFVLPRERTPYFNCLSLNKAVTFSHQVHGSGSSVAYLQYRRGNPCLPPRWRRHWNCAICAHNTAFVGRPLLNGYSVLLRKITNKSLCFPAAWKLLTITGMKI</sequence>
<feature type="signal peptide" evidence="1">
    <location>
        <begin position="1"/>
        <end position="19"/>
    </location>
</feature>
<evidence type="ECO:0000313" key="2">
    <source>
        <dbReference type="EMBL" id="GIY50496.1"/>
    </source>
</evidence>
<reference evidence="2 3" key="1">
    <citation type="submission" date="2021-06" db="EMBL/GenBank/DDBJ databases">
        <title>Caerostris darwini draft genome.</title>
        <authorList>
            <person name="Kono N."/>
            <person name="Arakawa K."/>
        </authorList>
    </citation>
    <scope>NUCLEOTIDE SEQUENCE [LARGE SCALE GENOMIC DNA]</scope>
</reference>
<proteinExistence type="predicted"/>